<evidence type="ECO:0000313" key="2">
    <source>
        <dbReference type="Proteomes" id="UP000280834"/>
    </source>
</evidence>
<accession>A0A0R3QX42</accession>
<reference evidence="1 2" key="2">
    <citation type="submission" date="2018-11" db="EMBL/GenBank/DDBJ databases">
        <authorList>
            <consortium name="Pathogen Informatics"/>
        </authorList>
    </citation>
    <scope>NUCLEOTIDE SEQUENCE [LARGE SCALE GENOMIC DNA]</scope>
</reference>
<evidence type="ECO:0000313" key="1">
    <source>
        <dbReference type="EMBL" id="VDO35116.1"/>
    </source>
</evidence>
<dbReference type="WBParaSite" id="BTMF_0001230801-mRNA-1">
    <property type="protein sequence ID" value="BTMF_0001230801-mRNA-1"/>
    <property type="gene ID" value="BTMF_0001230801"/>
</dbReference>
<sequence>MRTKQVDRDLVMRQRFYYTNVFLLVNLVMLI</sequence>
<reference evidence="3" key="1">
    <citation type="submission" date="2017-02" db="UniProtKB">
        <authorList>
            <consortium name="WormBaseParasite"/>
        </authorList>
    </citation>
    <scope>IDENTIFICATION</scope>
</reference>
<name>A0A0R3QX42_9BILA</name>
<dbReference type="EMBL" id="UZAG01017514">
    <property type="protein sequence ID" value="VDO35116.1"/>
    <property type="molecule type" value="Genomic_DNA"/>
</dbReference>
<protein>
    <submittedName>
        <fullName evidence="3">Histidine kinase</fullName>
    </submittedName>
</protein>
<dbReference type="Proteomes" id="UP000280834">
    <property type="component" value="Unassembled WGS sequence"/>
</dbReference>
<proteinExistence type="predicted"/>
<gene>
    <name evidence="1" type="ORF">BTMF_LOCUS10329</name>
</gene>
<dbReference type="AlphaFoldDB" id="A0A0R3QX42"/>
<organism evidence="3">
    <name type="scientific">Brugia timori</name>
    <dbReference type="NCBI Taxonomy" id="42155"/>
    <lineage>
        <taxon>Eukaryota</taxon>
        <taxon>Metazoa</taxon>
        <taxon>Ecdysozoa</taxon>
        <taxon>Nematoda</taxon>
        <taxon>Chromadorea</taxon>
        <taxon>Rhabditida</taxon>
        <taxon>Spirurina</taxon>
        <taxon>Spiruromorpha</taxon>
        <taxon>Filarioidea</taxon>
        <taxon>Onchocercidae</taxon>
        <taxon>Brugia</taxon>
    </lineage>
</organism>
<keyword evidence="2" id="KW-1185">Reference proteome</keyword>
<evidence type="ECO:0000313" key="3">
    <source>
        <dbReference type="WBParaSite" id="BTMF_0001230801-mRNA-1"/>
    </source>
</evidence>